<feature type="non-terminal residue" evidence="1">
    <location>
        <position position="1"/>
    </location>
</feature>
<organism evidence="1">
    <name type="scientific">mine drainage metagenome</name>
    <dbReference type="NCBI Taxonomy" id="410659"/>
    <lineage>
        <taxon>unclassified sequences</taxon>
        <taxon>metagenomes</taxon>
        <taxon>ecological metagenomes</taxon>
    </lineage>
</organism>
<reference evidence="1" key="2">
    <citation type="journal article" date="2014" name="ISME J.">
        <title>Microbial stratification in low pH oxic and suboxic macroscopic growths along an acid mine drainage.</title>
        <authorList>
            <person name="Mendez-Garcia C."/>
            <person name="Mesa V."/>
            <person name="Sprenger R.R."/>
            <person name="Richter M."/>
            <person name="Diez M.S."/>
            <person name="Solano J."/>
            <person name="Bargiela R."/>
            <person name="Golyshina O.V."/>
            <person name="Manteca A."/>
            <person name="Ramos J.L."/>
            <person name="Gallego J.R."/>
            <person name="Llorente I."/>
            <person name="Martins Dos Santos V.A."/>
            <person name="Jensen O.N."/>
            <person name="Pelaez A.I."/>
            <person name="Sanchez J."/>
            <person name="Ferrer M."/>
        </authorList>
    </citation>
    <scope>NUCLEOTIDE SEQUENCE</scope>
</reference>
<name>T0ZS77_9ZZZZ</name>
<dbReference type="EMBL" id="AUZX01009651">
    <property type="protein sequence ID" value="EQD51106.1"/>
    <property type="molecule type" value="Genomic_DNA"/>
</dbReference>
<sequence length="68" mass="7937">EGVPIRVFSPEKTLADCFKYRNKIGLDVALEALRAYRRRHGARFNSILEYARICRIEKVIRPFLEASI</sequence>
<dbReference type="AlphaFoldDB" id="T0ZS77"/>
<comment type="caution">
    <text evidence="1">The sequence shown here is derived from an EMBL/GenBank/DDBJ whole genome shotgun (WGS) entry which is preliminary data.</text>
</comment>
<reference evidence="1" key="1">
    <citation type="submission" date="2013-08" db="EMBL/GenBank/DDBJ databases">
        <authorList>
            <person name="Mendez C."/>
            <person name="Richter M."/>
            <person name="Ferrer M."/>
            <person name="Sanchez J."/>
        </authorList>
    </citation>
    <scope>NUCLEOTIDE SEQUENCE</scope>
</reference>
<proteinExistence type="predicted"/>
<evidence type="ECO:0000313" key="1">
    <source>
        <dbReference type="EMBL" id="EQD51106.1"/>
    </source>
</evidence>
<protein>
    <submittedName>
        <fullName evidence="1">Uncharacterized protein</fullName>
    </submittedName>
</protein>
<gene>
    <name evidence="1" type="ORF">B1A_13197</name>
</gene>
<accession>T0ZS77</accession>